<dbReference type="InterPro" id="IPR045340">
    <property type="entry name" value="DUF6533"/>
</dbReference>
<name>A0AAD4DQY6_9AGAM</name>
<feature type="transmembrane region" description="Helical" evidence="1">
    <location>
        <begin position="80"/>
        <end position="97"/>
    </location>
</feature>
<protein>
    <recommendedName>
        <fullName evidence="2">DUF6533 domain-containing protein</fullName>
    </recommendedName>
</protein>
<accession>A0AAD4DQY6</accession>
<dbReference type="Pfam" id="PF20151">
    <property type="entry name" value="DUF6533"/>
    <property type="match status" value="1"/>
</dbReference>
<evidence type="ECO:0000256" key="1">
    <source>
        <dbReference type="SAM" id="Phobius"/>
    </source>
</evidence>
<dbReference type="RefSeq" id="XP_041217770.1">
    <property type="nucleotide sequence ID" value="XM_041369800.1"/>
</dbReference>
<keyword evidence="1" id="KW-1133">Transmembrane helix</keyword>
<evidence type="ECO:0000259" key="2">
    <source>
        <dbReference type="Pfam" id="PF20151"/>
    </source>
</evidence>
<keyword evidence="1" id="KW-0812">Transmembrane</keyword>
<evidence type="ECO:0000313" key="3">
    <source>
        <dbReference type="EMBL" id="KAG1890504.1"/>
    </source>
</evidence>
<evidence type="ECO:0000313" key="4">
    <source>
        <dbReference type="Proteomes" id="UP001195769"/>
    </source>
</evidence>
<feature type="domain" description="DUF6533" evidence="2">
    <location>
        <begin position="8"/>
        <end position="53"/>
    </location>
</feature>
<gene>
    <name evidence="3" type="ORF">F5891DRAFT_124570</name>
</gene>
<feature type="transmembrane region" description="Helical" evidence="1">
    <location>
        <begin position="43"/>
        <end position="60"/>
    </location>
</feature>
<reference evidence="3" key="1">
    <citation type="journal article" date="2020" name="New Phytol.">
        <title>Comparative genomics reveals dynamic genome evolution in host specialist ectomycorrhizal fungi.</title>
        <authorList>
            <person name="Lofgren L.A."/>
            <person name="Nguyen N.H."/>
            <person name="Vilgalys R."/>
            <person name="Ruytinx J."/>
            <person name="Liao H.L."/>
            <person name="Branco S."/>
            <person name="Kuo A."/>
            <person name="LaButti K."/>
            <person name="Lipzen A."/>
            <person name="Andreopoulos W."/>
            <person name="Pangilinan J."/>
            <person name="Riley R."/>
            <person name="Hundley H."/>
            <person name="Na H."/>
            <person name="Barry K."/>
            <person name="Grigoriev I.V."/>
            <person name="Stajich J.E."/>
            <person name="Kennedy P.G."/>
        </authorList>
    </citation>
    <scope>NUCLEOTIDE SEQUENCE</scope>
    <source>
        <strain evidence="3">FC203</strain>
    </source>
</reference>
<proteinExistence type="predicted"/>
<sequence>MINNTAGYILLLALTIVLYDVVTHLDEEIDYIVRSRFTSVKTIFILCRYLPFVIGALRMYDVVGEDYIDANLCLVLCRTSIWISFLQMACVEFLFILRAYALWGCSKRVLFYLLAAYLTTCVIGISSLQIYTGALPADACYGPANPGASWLLTSFAALISLEIGLFGMSIAEQYRVFRSQRGSEHPQYCWDLAHSDCDMAYWHHGNSTDSLPGVACNTHATRSLES</sequence>
<feature type="transmembrane region" description="Helical" evidence="1">
    <location>
        <begin position="109"/>
        <end position="130"/>
    </location>
</feature>
<dbReference type="Proteomes" id="UP001195769">
    <property type="component" value="Unassembled WGS sequence"/>
</dbReference>
<dbReference type="AlphaFoldDB" id="A0AAD4DQY6"/>
<comment type="caution">
    <text evidence="3">The sequence shown here is derived from an EMBL/GenBank/DDBJ whole genome shotgun (WGS) entry which is preliminary data.</text>
</comment>
<dbReference type="GeneID" id="64664098"/>
<keyword evidence="4" id="KW-1185">Reference proteome</keyword>
<dbReference type="EMBL" id="JABBWK010000143">
    <property type="protein sequence ID" value="KAG1890504.1"/>
    <property type="molecule type" value="Genomic_DNA"/>
</dbReference>
<feature type="transmembrane region" description="Helical" evidence="1">
    <location>
        <begin position="6"/>
        <end position="22"/>
    </location>
</feature>
<feature type="transmembrane region" description="Helical" evidence="1">
    <location>
        <begin position="150"/>
        <end position="171"/>
    </location>
</feature>
<organism evidence="3 4">
    <name type="scientific">Suillus fuscotomentosus</name>
    <dbReference type="NCBI Taxonomy" id="1912939"/>
    <lineage>
        <taxon>Eukaryota</taxon>
        <taxon>Fungi</taxon>
        <taxon>Dikarya</taxon>
        <taxon>Basidiomycota</taxon>
        <taxon>Agaricomycotina</taxon>
        <taxon>Agaricomycetes</taxon>
        <taxon>Agaricomycetidae</taxon>
        <taxon>Boletales</taxon>
        <taxon>Suillineae</taxon>
        <taxon>Suillaceae</taxon>
        <taxon>Suillus</taxon>
    </lineage>
</organism>
<keyword evidence="1" id="KW-0472">Membrane</keyword>